<dbReference type="RefSeq" id="WP_048464981.1">
    <property type="nucleotide sequence ID" value="NZ_JBNTQU010000042.1"/>
</dbReference>
<comment type="caution">
    <text evidence="1">The sequence shown here is derived from an EMBL/GenBank/DDBJ whole genome shotgun (WGS) entry which is preliminary data.</text>
</comment>
<dbReference type="OrthoDB" id="7276785at2"/>
<dbReference type="EMBL" id="LABX01000130">
    <property type="protein sequence ID" value="KMO32728.1"/>
    <property type="molecule type" value="Genomic_DNA"/>
</dbReference>
<reference evidence="1 2" key="1">
    <citation type="submission" date="2015-03" db="EMBL/GenBank/DDBJ databases">
        <title>Genome sequencing of Methylobacterium aquaticum DSM16371 type strain.</title>
        <authorList>
            <person name="Chaudhry V."/>
            <person name="Patil P.B."/>
        </authorList>
    </citation>
    <scope>NUCLEOTIDE SEQUENCE [LARGE SCALE GENOMIC DNA]</scope>
    <source>
        <strain evidence="1 2">DSM 16371</strain>
    </source>
</reference>
<dbReference type="AlphaFoldDB" id="A0A0J6SH92"/>
<evidence type="ECO:0000313" key="1">
    <source>
        <dbReference type="EMBL" id="KMO32728.1"/>
    </source>
</evidence>
<evidence type="ECO:0000313" key="2">
    <source>
        <dbReference type="Proteomes" id="UP000035929"/>
    </source>
</evidence>
<gene>
    <name evidence="1" type="ORF">VP06_17155</name>
</gene>
<proteinExistence type="predicted"/>
<accession>A0A0J6SH92</accession>
<protein>
    <submittedName>
        <fullName evidence="1">Uncharacterized protein</fullName>
    </submittedName>
</protein>
<sequence length="90" mass="9642">MPAHATPAFTPFADDAAVQTLGDLTLENGTARIVLHGSLDLSRDRQSLERARALAKTLTAIVAALEDEDDLPDRADEVRVATTEVKNPFG</sequence>
<organism evidence="1 2">
    <name type="scientific">Methylobacterium aquaticum</name>
    <dbReference type="NCBI Taxonomy" id="270351"/>
    <lineage>
        <taxon>Bacteria</taxon>
        <taxon>Pseudomonadati</taxon>
        <taxon>Pseudomonadota</taxon>
        <taxon>Alphaproteobacteria</taxon>
        <taxon>Hyphomicrobiales</taxon>
        <taxon>Methylobacteriaceae</taxon>
        <taxon>Methylobacterium</taxon>
    </lineage>
</organism>
<dbReference type="PATRIC" id="fig|270351.6.peg.996"/>
<dbReference type="Proteomes" id="UP000035929">
    <property type="component" value="Unassembled WGS sequence"/>
</dbReference>
<name>A0A0J6SH92_9HYPH</name>